<organism evidence="2 3">
    <name type="scientific">Streptomyces spinosisporus</name>
    <dbReference type="NCBI Taxonomy" id="2927582"/>
    <lineage>
        <taxon>Bacteria</taxon>
        <taxon>Bacillati</taxon>
        <taxon>Actinomycetota</taxon>
        <taxon>Actinomycetes</taxon>
        <taxon>Kitasatosporales</taxon>
        <taxon>Streptomycetaceae</taxon>
        <taxon>Streptomyces</taxon>
    </lineage>
</organism>
<dbReference type="Gene3D" id="2.50.20.20">
    <property type="match status" value="1"/>
</dbReference>
<feature type="compositionally biased region" description="Basic and acidic residues" evidence="1">
    <location>
        <begin position="270"/>
        <end position="284"/>
    </location>
</feature>
<dbReference type="PROSITE" id="PS51257">
    <property type="entry name" value="PROKAR_LIPOPROTEIN"/>
    <property type="match status" value="1"/>
</dbReference>
<name>A0ABS9XB64_9ACTN</name>
<dbReference type="EMBL" id="JALDAX010000002">
    <property type="protein sequence ID" value="MCI3239314.1"/>
    <property type="molecule type" value="Genomic_DNA"/>
</dbReference>
<reference evidence="2" key="1">
    <citation type="submission" date="2022-03" db="EMBL/GenBank/DDBJ databases">
        <title>Streptomyces 7R015 and 7R016 isolated from Barleria lupulina in Thailand.</title>
        <authorList>
            <person name="Kanchanasin P."/>
            <person name="Phongsopitanun W."/>
            <person name="Tanasupawat S."/>
        </authorList>
    </citation>
    <scope>NUCLEOTIDE SEQUENCE</scope>
    <source>
        <strain evidence="2">7R016</strain>
    </source>
</reference>
<dbReference type="SUPFAM" id="SSF89392">
    <property type="entry name" value="Prokaryotic lipoproteins and lipoprotein localization factors"/>
    <property type="match status" value="1"/>
</dbReference>
<dbReference type="InterPro" id="IPR029046">
    <property type="entry name" value="LolA/LolB/LppX"/>
</dbReference>
<evidence type="ECO:0000256" key="1">
    <source>
        <dbReference type="SAM" id="MobiDB-lite"/>
    </source>
</evidence>
<evidence type="ECO:0008006" key="4">
    <source>
        <dbReference type="Google" id="ProtNLM"/>
    </source>
</evidence>
<dbReference type="RefSeq" id="WP_242708657.1">
    <property type="nucleotide sequence ID" value="NZ_JALDAX010000002.1"/>
</dbReference>
<feature type="region of interest" description="Disordered" evidence="1">
    <location>
        <begin position="253"/>
        <end position="284"/>
    </location>
</feature>
<keyword evidence="3" id="KW-1185">Reference proteome</keyword>
<dbReference type="Proteomes" id="UP001165270">
    <property type="component" value="Unassembled WGS sequence"/>
</dbReference>
<sequence>MKSKHTAAWVGFTAAAAIAVSGCGTDGARTAAKAVDHADRIMAVLSRATDRTEQLGSAEVKVSTDLGTGTPIAMDGTYSWGDGLAFDAEMDTRAAQMQQLQDSPTTRVLFVDGAYYYDVDPQPAGPLQGKEWMKIDSSAIFGDKGSQAFSGSSSGGGNPADSMRALKYANDVDDLGKETVDGQRTTHYRAVVDKAHMGKFKEAYDGDNAMSAVTGGADSMTMDIWVGGNDLPVRLQQRIGAVKVTMDFQKFGATAPVKAPPAAQTGDLTDEIKKSREQSPEQQG</sequence>
<comment type="caution">
    <text evidence="2">The sequence shown here is derived from an EMBL/GenBank/DDBJ whole genome shotgun (WGS) entry which is preliminary data.</text>
</comment>
<evidence type="ECO:0000313" key="3">
    <source>
        <dbReference type="Proteomes" id="UP001165270"/>
    </source>
</evidence>
<proteinExistence type="predicted"/>
<evidence type="ECO:0000313" key="2">
    <source>
        <dbReference type="EMBL" id="MCI3239314.1"/>
    </source>
</evidence>
<gene>
    <name evidence="2" type="ORF">MQN93_06215</name>
</gene>
<accession>A0ABS9XB64</accession>
<protein>
    <recommendedName>
        <fullName evidence="4">Lipoprotein</fullName>
    </recommendedName>
</protein>